<proteinExistence type="inferred from homology"/>
<feature type="chain" id="PRO_5045790722" evidence="2">
    <location>
        <begin position="19"/>
        <end position="208"/>
    </location>
</feature>
<name>A0ABP0Y770_9ROSI</name>
<dbReference type="Proteomes" id="UP001642487">
    <property type="component" value="Chromosome 2"/>
</dbReference>
<feature type="signal peptide" evidence="2">
    <location>
        <begin position="1"/>
        <end position="18"/>
    </location>
</feature>
<reference evidence="3 4" key="1">
    <citation type="submission" date="2024-03" db="EMBL/GenBank/DDBJ databases">
        <authorList>
            <person name="Gkanogiannis A."/>
            <person name="Becerra Lopez-Lavalle L."/>
        </authorList>
    </citation>
    <scope>NUCLEOTIDE SEQUENCE [LARGE SCALE GENOMIC DNA]</scope>
</reference>
<sequence length="208" mass="23508">MVLACVLVFLFLCCWSNAYTLKACKSDKIYQFGDSISGTGNLIRENSNTPFSHLSYGESFYKNVTSRCSNSLHMIDYFASDIELSLLNYFLDESASTDHRVNFAVAECHNKLRNNALFKVGEIGGNDYNFAILGGKTFQEIKDTVPDVVQTIQQAVEKVISYSATWVIIPRNSPIKCLPIYPTDFQTNDTITYDDLHCLDKSSKLLRY</sequence>
<dbReference type="EMBL" id="OZ021736">
    <property type="protein sequence ID" value="CAK9314991.1"/>
    <property type="molecule type" value="Genomic_DNA"/>
</dbReference>
<organism evidence="3 4">
    <name type="scientific">Citrullus colocynthis</name>
    <name type="common">colocynth</name>
    <dbReference type="NCBI Taxonomy" id="252529"/>
    <lineage>
        <taxon>Eukaryota</taxon>
        <taxon>Viridiplantae</taxon>
        <taxon>Streptophyta</taxon>
        <taxon>Embryophyta</taxon>
        <taxon>Tracheophyta</taxon>
        <taxon>Spermatophyta</taxon>
        <taxon>Magnoliopsida</taxon>
        <taxon>eudicotyledons</taxon>
        <taxon>Gunneridae</taxon>
        <taxon>Pentapetalae</taxon>
        <taxon>rosids</taxon>
        <taxon>fabids</taxon>
        <taxon>Cucurbitales</taxon>
        <taxon>Cucurbitaceae</taxon>
        <taxon>Benincaseae</taxon>
        <taxon>Citrullus</taxon>
    </lineage>
</organism>
<dbReference type="InterPro" id="IPR036514">
    <property type="entry name" value="SGNH_hydro_sf"/>
</dbReference>
<comment type="similarity">
    <text evidence="1">Belongs to the 'GDSL' lipolytic enzyme family.</text>
</comment>
<protein>
    <submittedName>
        <fullName evidence="3">Uncharacterized protein</fullName>
    </submittedName>
</protein>
<keyword evidence="2" id="KW-0732">Signal</keyword>
<gene>
    <name evidence="3" type="ORF">CITCOLO1_LOCUS6768</name>
</gene>
<dbReference type="PANTHER" id="PTHR22835:SF517">
    <property type="entry name" value="GDSL-LIKE LIPASE_ACYLHYDROLASE FAMILY PROTEIN, EXPRESSED"/>
    <property type="match status" value="1"/>
</dbReference>
<dbReference type="Gene3D" id="3.40.50.1110">
    <property type="entry name" value="SGNH hydrolase"/>
    <property type="match status" value="1"/>
</dbReference>
<evidence type="ECO:0000313" key="4">
    <source>
        <dbReference type="Proteomes" id="UP001642487"/>
    </source>
</evidence>
<accession>A0ABP0Y770</accession>
<evidence type="ECO:0000256" key="1">
    <source>
        <dbReference type="ARBA" id="ARBA00008668"/>
    </source>
</evidence>
<keyword evidence="4" id="KW-1185">Reference proteome</keyword>
<dbReference type="PANTHER" id="PTHR22835">
    <property type="entry name" value="ZINC FINGER FYVE DOMAIN CONTAINING PROTEIN"/>
    <property type="match status" value="1"/>
</dbReference>
<evidence type="ECO:0000313" key="3">
    <source>
        <dbReference type="EMBL" id="CAK9314991.1"/>
    </source>
</evidence>
<evidence type="ECO:0000256" key="2">
    <source>
        <dbReference type="SAM" id="SignalP"/>
    </source>
</evidence>